<dbReference type="PIRSF" id="PIRSF006515">
    <property type="entry name" value="KRR1"/>
    <property type="match status" value="1"/>
</dbReference>
<evidence type="ECO:0000313" key="11">
    <source>
        <dbReference type="EMBL" id="KAG5191423.1"/>
    </source>
</evidence>
<evidence type="ECO:0000313" key="12">
    <source>
        <dbReference type="Proteomes" id="UP000664859"/>
    </source>
</evidence>
<keyword evidence="4" id="KW-0698">rRNA processing</keyword>
<keyword evidence="12" id="KW-1185">Reference proteome</keyword>
<dbReference type="Gene3D" id="3.30.1370.10">
    <property type="entry name" value="K Homology domain, type 1"/>
    <property type="match status" value="2"/>
</dbReference>
<dbReference type="InterPro" id="IPR048548">
    <property type="entry name" value="KRR1-like_KH2"/>
</dbReference>
<feature type="domain" description="K Homology" evidence="10">
    <location>
        <begin position="137"/>
        <end position="207"/>
    </location>
</feature>
<comment type="subcellular location">
    <subcellularLocation>
        <location evidence="1">Nucleus</location>
        <location evidence="1">Nucleolus</location>
    </subcellularLocation>
</comment>
<evidence type="ECO:0000256" key="1">
    <source>
        <dbReference type="ARBA" id="ARBA00004604"/>
    </source>
</evidence>
<keyword evidence="6" id="KW-0539">Nucleus</keyword>
<evidence type="ECO:0000256" key="4">
    <source>
        <dbReference type="ARBA" id="ARBA00022552"/>
    </source>
</evidence>
<dbReference type="PANTHER" id="PTHR12581:SF0">
    <property type="entry name" value="KRR1 SMALL SUBUNIT PROCESSOME COMPONENT HOMOLOG"/>
    <property type="match status" value="1"/>
</dbReference>
<feature type="compositionally biased region" description="Basic and acidic residues" evidence="9">
    <location>
        <begin position="25"/>
        <end position="34"/>
    </location>
</feature>
<feature type="compositionally biased region" description="Basic and acidic residues" evidence="9">
    <location>
        <begin position="288"/>
        <end position="301"/>
    </location>
</feature>
<evidence type="ECO:0000256" key="7">
    <source>
        <dbReference type="ARBA" id="ARBA00023274"/>
    </source>
</evidence>
<dbReference type="AlphaFoldDB" id="A0A836CN64"/>
<dbReference type="GO" id="GO:0006364">
    <property type="term" value="P:rRNA processing"/>
    <property type="evidence" value="ECO:0007669"/>
    <property type="project" value="UniProtKB-KW"/>
</dbReference>
<protein>
    <recommendedName>
        <fullName evidence="8">KRR-R motif-containing protein 1</fullName>
    </recommendedName>
</protein>
<dbReference type="EMBL" id="JAFCMP010000020">
    <property type="protein sequence ID" value="KAG5191423.1"/>
    <property type="molecule type" value="Genomic_DNA"/>
</dbReference>
<dbReference type="InterPro" id="IPR048549">
    <property type="entry name" value="KRR1-like_KH2_euk"/>
</dbReference>
<evidence type="ECO:0000256" key="8">
    <source>
        <dbReference type="ARBA" id="ARBA00032993"/>
    </source>
</evidence>
<dbReference type="SMART" id="SM00322">
    <property type="entry name" value="KH"/>
    <property type="match status" value="1"/>
</dbReference>
<name>A0A836CN64_9STRA</name>
<dbReference type="Pfam" id="PF21800">
    <property type="entry name" value="KH_KRR1_2nd"/>
    <property type="match status" value="1"/>
</dbReference>
<proteinExistence type="inferred from homology"/>
<feature type="compositionally biased region" description="Low complexity" evidence="9">
    <location>
        <begin position="328"/>
        <end position="348"/>
    </location>
</feature>
<accession>A0A836CN64</accession>
<dbReference type="SUPFAM" id="SSF54791">
    <property type="entry name" value="Eukaryotic type KH-domain (KH-domain type I)"/>
    <property type="match status" value="1"/>
</dbReference>
<organism evidence="11 12">
    <name type="scientific">Tribonema minus</name>
    <dbReference type="NCBI Taxonomy" id="303371"/>
    <lineage>
        <taxon>Eukaryota</taxon>
        <taxon>Sar</taxon>
        <taxon>Stramenopiles</taxon>
        <taxon>Ochrophyta</taxon>
        <taxon>PX clade</taxon>
        <taxon>Xanthophyceae</taxon>
        <taxon>Tribonematales</taxon>
        <taxon>Tribonemataceae</taxon>
        <taxon>Tribonema</taxon>
    </lineage>
</organism>
<feature type="region of interest" description="Disordered" evidence="9">
    <location>
        <begin position="288"/>
        <end position="353"/>
    </location>
</feature>
<dbReference type="CDD" id="cd22394">
    <property type="entry name" value="KH-I_KRR1_rpt2"/>
    <property type="match status" value="1"/>
</dbReference>
<keyword evidence="3" id="KW-0690">Ribosome biogenesis</keyword>
<dbReference type="FunFam" id="3.30.1370.10:FF:000011">
    <property type="entry name" value="KRR1 small subunit processome component"/>
    <property type="match status" value="1"/>
</dbReference>
<dbReference type="PANTHER" id="PTHR12581">
    <property type="entry name" value="HIV-1 REV BINDING PROTEIN 2, 3"/>
    <property type="match status" value="1"/>
</dbReference>
<dbReference type="InterPro" id="IPR041174">
    <property type="entry name" value="KRR1-like_KH1"/>
</dbReference>
<feature type="region of interest" description="Disordered" evidence="9">
    <location>
        <begin position="1"/>
        <end position="41"/>
    </location>
</feature>
<evidence type="ECO:0000256" key="5">
    <source>
        <dbReference type="ARBA" id="ARBA00022884"/>
    </source>
</evidence>
<dbReference type="FunFam" id="3.30.1370.10:FF:000014">
    <property type="entry name" value="KRR1 small subunit processome component"/>
    <property type="match status" value="1"/>
</dbReference>
<dbReference type="GO" id="GO:0003723">
    <property type="term" value="F:RNA binding"/>
    <property type="evidence" value="ECO:0007669"/>
    <property type="project" value="UniProtKB-KW"/>
</dbReference>
<evidence type="ECO:0000256" key="3">
    <source>
        <dbReference type="ARBA" id="ARBA00022517"/>
    </source>
</evidence>
<dbReference type="InterPro" id="IPR036612">
    <property type="entry name" value="KH_dom_type_1_sf"/>
</dbReference>
<dbReference type="CDD" id="cd22393">
    <property type="entry name" value="KH-I_KRR1_rpt1"/>
    <property type="match status" value="1"/>
</dbReference>
<evidence type="ECO:0000259" key="10">
    <source>
        <dbReference type="SMART" id="SM00322"/>
    </source>
</evidence>
<dbReference type="GO" id="GO:0032040">
    <property type="term" value="C:small-subunit processome"/>
    <property type="evidence" value="ECO:0007669"/>
    <property type="project" value="TreeGrafter"/>
</dbReference>
<evidence type="ECO:0000256" key="9">
    <source>
        <dbReference type="SAM" id="MobiDB-lite"/>
    </source>
</evidence>
<dbReference type="Pfam" id="PF17903">
    <property type="entry name" value="KH_KRR1_1st"/>
    <property type="match status" value="1"/>
</dbReference>
<dbReference type="OrthoDB" id="441223at2759"/>
<dbReference type="InterPro" id="IPR048550">
    <property type="entry name" value="KRR1-like_KH1_euk"/>
</dbReference>
<gene>
    <name evidence="11" type="ORF">JKP88DRAFT_204904</name>
</gene>
<feature type="non-terminal residue" evidence="11">
    <location>
        <position position="1"/>
    </location>
</feature>
<evidence type="ECO:0000256" key="2">
    <source>
        <dbReference type="ARBA" id="ARBA00009344"/>
    </source>
</evidence>
<reference evidence="11" key="1">
    <citation type="submission" date="2021-02" db="EMBL/GenBank/DDBJ databases">
        <title>First Annotated Genome of the Yellow-green Alga Tribonema minus.</title>
        <authorList>
            <person name="Mahan K.M."/>
        </authorList>
    </citation>
    <scope>NUCLEOTIDE SEQUENCE</scope>
    <source>
        <strain evidence="11">UTEX B ZZ1240</strain>
    </source>
</reference>
<dbReference type="Proteomes" id="UP000664859">
    <property type="component" value="Unassembled WGS sequence"/>
</dbReference>
<sequence>MSDGGDSDGEQQQKQAKNNRKYRRDKPWDNESIDHWAQPEWKDEDMPGPLLEESSFATLFPKYREKYLREVWPMVTKALEKRGIGCELDLVEGSMTVRTSRRTRDPYAVVKARDVVKLLARSIPAAQALRALEDGVNADIIKIGGMVRNKERFVKRRQRLVGPDGATLKALELLTGCYILVQGNTVACMGSYAGLKQARKVIVDCMNNIHPVYNIKTLMIRRELAKDPALAGEDWSRFLPSFNKRNVPRKKPRSVREKRAYTPFPPAQLPSKVDLQLESGEYFLNEAQRKGRARAEKREKAAANAAERRRARARARAADAPPPEDPPKNATAPSSSASRSGPSGGKAAAAKEDLKRLAEAAIAKGGGGRKSAP</sequence>
<evidence type="ECO:0000256" key="6">
    <source>
        <dbReference type="ARBA" id="ARBA00023242"/>
    </source>
</evidence>
<comment type="caution">
    <text evidence="11">The sequence shown here is derived from an EMBL/GenBank/DDBJ whole genome shotgun (WGS) entry which is preliminary data.</text>
</comment>
<keyword evidence="7" id="KW-0687">Ribonucleoprotein</keyword>
<dbReference type="InterPro" id="IPR024166">
    <property type="entry name" value="rRNA_assembly_KRR1"/>
</dbReference>
<dbReference type="InterPro" id="IPR004087">
    <property type="entry name" value="KH_dom"/>
</dbReference>
<keyword evidence="5" id="KW-0694">RNA-binding</keyword>
<feature type="region of interest" description="Disordered" evidence="9">
    <location>
        <begin position="243"/>
        <end position="270"/>
    </location>
</feature>
<comment type="similarity">
    <text evidence="2">Belongs to the KRR1 family.</text>
</comment>